<dbReference type="AlphaFoldDB" id="E4Z285"/>
<protein>
    <submittedName>
        <fullName evidence="1">Uncharacterized protein</fullName>
    </submittedName>
</protein>
<feature type="non-terminal residue" evidence="1">
    <location>
        <position position="1"/>
    </location>
</feature>
<accession>E4Z285</accession>
<sequence length="18" mass="1859">PAAQAPQGHQEEARPKGS</sequence>
<dbReference type="EMBL" id="FN656657">
    <property type="protein sequence ID" value="CBY41813.1"/>
    <property type="molecule type" value="Genomic_DNA"/>
</dbReference>
<gene>
    <name evidence="1" type="ORF">GSOID_T00023906001</name>
</gene>
<name>E4Z285_OIKDI</name>
<dbReference type="Proteomes" id="UP000011014">
    <property type="component" value="Unassembled WGS sequence"/>
</dbReference>
<organism evidence="1">
    <name type="scientific">Oikopleura dioica</name>
    <name type="common">Tunicate</name>
    <dbReference type="NCBI Taxonomy" id="34765"/>
    <lineage>
        <taxon>Eukaryota</taxon>
        <taxon>Metazoa</taxon>
        <taxon>Chordata</taxon>
        <taxon>Tunicata</taxon>
        <taxon>Appendicularia</taxon>
        <taxon>Copelata</taxon>
        <taxon>Oikopleuridae</taxon>
        <taxon>Oikopleura</taxon>
    </lineage>
</organism>
<proteinExistence type="predicted"/>
<evidence type="ECO:0000313" key="1">
    <source>
        <dbReference type="EMBL" id="CBY41813.1"/>
    </source>
</evidence>
<reference evidence="1" key="1">
    <citation type="journal article" date="2010" name="Science">
        <title>Plasticity of animal genome architecture unmasked by rapid evolution of a pelagic tunicate.</title>
        <authorList>
            <person name="Denoeud F."/>
            <person name="Henriet S."/>
            <person name="Mungpakdee S."/>
            <person name="Aury J.M."/>
            <person name="Da Silva C."/>
            <person name="Brinkmann H."/>
            <person name="Mikhaleva J."/>
            <person name="Olsen L.C."/>
            <person name="Jubin C."/>
            <person name="Canestro C."/>
            <person name="Bouquet J.M."/>
            <person name="Danks G."/>
            <person name="Poulain J."/>
            <person name="Campsteijn C."/>
            <person name="Adamski M."/>
            <person name="Cross I."/>
            <person name="Yadetie F."/>
            <person name="Muffato M."/>
            <person name="Louis A."/>
            <person name="Butcher S."/>
            <person name="Tsagkogeorga G."/>
            <person name="Konrad A."/>
            <person name="Singh S."/>
            <person name="Jensen M.F."/>
            <person name="Cong E.H."/>
            <person name="Eikeseth-Otteraa H."/>
            <person name="Noel B."/>
            <person name="Anthouard V."/>
            <person name="Porcel B.M."/>
            <person name="Kachouri-Lafond R."/>
            <person name="Nishino A."/>
            <person name="Ugolini M."/>
            <person name="Chourrout P."/>
            <person name="Nishida H."/>
            <person name="Aasland R."/>
            <person name="Huzurbazar S."/>
            <person name="Westhof E."/>
            <person name="Delsuc F."/>
            <person name="Lehrach H."/>
            <person name="Reinhardt R."/>
            <person name="Weissenbach J."/>
            <person name="Roy S.W."/>
            <person name="Artiguenave F."/>
            <person name="Postlethwait J.H."/>
            <person name="Manak J.R."/>
            <person name="Thompson E.M."/>
            <person name="Jaillon O."/>
            <person name="Du Pasquier L."/>
            <person name="Boudinot P."/>
            <person name="Liberles D.A."/>
            <person name="Volff J.N."/>
            <person name="Philippe H."/>
            <person name="Lenhard B."/>
            <person name="Roest Crollius H."/>
            <person name="Wincker P."/>
            <person name="Chourrout D."/>
        </authorList>
    </citation>
    <scope>NUCLEOTIDE SEQUENCE [LARGE SCALE GENOMIC DNA]</scope>
</reference>